<reference evidence="2" key="1">
    <citation type="journal article" date="2023" name="Mol. Phylogenet. Evol.">
        <title>Genome-scale phylogeny and comparative genomics of the fungal order Sordariales.</title>
        <authorList>
            <person name="Hensen N."/>
            <person name="Bonometti L."/>
            <person name="Westerberg I."/>
            <person name="Brannstrom I.O."/>
            <person name="Guillou S."/>
            <person name="Cros-Aarteil S."/>
            <person name="Calhoun S."/>
            <person name="Haridas S."/>
            <person name="Kuo A."/>
            <person name="Mondo S."/>
            <person name="Pangilinan J."/>
            <person name="Riley R."/>
            <person name="LaButti K."/>
            <person name="Andreopoulos B."/>
            <person name="Lipzen A."/>
            <person name="Chen C."/>
            <person name="Yan M."/>
            <person name="Daum C."/>
            <person name="Ng V."/>
            <person name="Clum A."/>
            <person name="Steindorff A."/>
            <person name="Ohm R.A."/>
            <person name="Martin F."/>
            <person name="Silar P."/>
            <person name="Natvig D.O."/>
            <person name="Lalanne C."/>
            <person name="Gautier V."/>
            <person name="Ament-Velasquez S.L."/>
            <person name="Kruys A."/>
            <person name="Hutchinson M.I."/>
            <person name="Powell A.J."/>
            <person name="Barry K."/>
            <person name="Miller A.N."/>
            <person name="Grigoriev I.V."/>
            <person name="Debuchy R."/>
            <person name="Gladieux P."/>
            <person name="Hiltunen Thoren M."/>
            <person name="Johannesson H."/>
        </authorList>
    </citation>
    <scope>NUCLEOTIDE SEQUENCE</scope>
    <source>
        <strain evidence="2">CBS 538.74</strain>
    </source>
</reference>
<dbReference type="SUPFAM" id="SSF52096">
    <property type="entry name" value="ClpP/crotonase"/>
    <property type="match status" value="1"/>
</dbReference>
<dbReference type="PANTHER" id="PTHR37049:SF4">
    <property type="entry name" value="RHODANESE DOMAIN-CONTAINING PROTEIN"/>
    <property type="match status" value="1"/>
</dbReference>
<evidence type="ECO:0000259" key="1">
    <source>
        <dbReference type="Pfam" id="PF23658"/>
    </source>
</evidence>
<name>A0AAN6VBW7_9PEZI</name>
<comment type="caution">
    <text evidence="2">The sequence shown here is derived from an EMBL/GenBank/DDBJ whole genome shotgun (WGS) entry which is preliminary data.</text>
</comment>
<accession>A0AAN6VBW7</accession>
<proteinExistence type="predicted"/>
<dbReference type="InterPro" id="IPR029045">
    <property type="entry name" value="ClpP/crotonase-like_dom_sf"/>
</dbReference>
<dbReference type="Pfam" id="PF23658">
    <property type="entry name" value="PDZ_CPAF_rel"/>
    <property type="match status" value="1"/>
</dbReference>
<gene>
    <name evidence="2" type="ORF">C8A00DRAFT_38847</name>
</gene>
<feature type="domain" description="CPAF-like PDZ" evidence="1">
    <location>
        <begin position="208"/>
        <end position="281"/>
    </location>
</feature>
<dbReference type="Gene3D" id="3.90.226.10">
    <property type="entry name" value="2-enoyl-CoA Hydratase, Chain A, domain 1"/>
    <property type="match status" value="1"/>
</dbReference>
<reference evidence="2" key="2">
    <citation type="submission" date="2023-05" db="EMBL/GenBank/DDBJ databases">
        <authorList>
            <consortium name="Lawrence Berkeley National Laboratory"/>
            <person name="Steindorff A."/>
            <person name="Hensen N."/>
            <person name="Bonometti L."/>
            <person name="Westerberg I."/>
            <person name="Brannstrom I.O."/>
            <person name="Guillou S."/>
            <person name="Cros-Aarteil S."/>
            <person name="Calhoun S."/>
            <person name="Haridas S."/>
            <person name="Kuo A."/>
            <person name="Mondo S."/>
            <person name="Pangilinan J."/>
            <person name="Riley R."/>
            <person name="Labutti K."/>
            <person name="Andreopoulos B."/>
            <person name="Lipzen A."/>
            <person name="Chen C."/>
            <person name="Yanf M."/>
            <person name="Daum C."/>
            <person name="Ng V."/>
            <person name="Clum A."/>
            <person name="Ohm R."/>
            <person name="Martin F."/>
            <person name="Silar P."/>
            <person name="Natvig D."/>
            <person name="Lalanne C."/>
            <person name="Gautier V."/>
            <person name="Ament-Velasquez S.L."/>
            <person name="Kruys A."/>
            <person name="Hutchinson M.I."/>
            <person name="Powell A.J."/>
            <person name="Barry K."/>
            <person name="Miller A.N."/>
            <person name="Grigoriev I.V."/>
            <person name="Debuchy R."/>
            <person name="Gladieux P."/>
            <person name="Thoren M.H."/>
            <person name="Johannesson H."/>
        </authorList>
    </citation>
    <scope>NUCLEOTIDE SEQUENCE</scope>
    <source>
        <strain evidence="2">CBS 538.74</strain>
    </source>
</reference>
<dbReference type="PANTHER" id="PTHR37049">
    <property type="entry name" value="PEPTIDASE S41 FAMILY PROTEIN"/>
    <property type="match status" value="1"/>
</dbReference>
<dbReference type="Proteomes" id="UP001302745">
    <property type="component" value="Unassembled WGS sequence"/>
</dbReference>
<protein>
    <recommendedName>
        <fullName evidence="1">CPAF-like PDZ domain-containing protein</fullName>
    </recommendedName>
</protein>
<dbReference type="EMBL" id="MU857319">
    <property type="protein sequence ID" value="KAK4148577.1"/>
    <property type="molecule type" value="Genomic_DNA"/>
</dbReference>
<keyword evidence="3" id="KW-1185">Reference proteome</keyword>
<dbReference type="InterPro" id="IPR052766">
    <property type="entry name" value="S41A_metabolite_peptidase"/>
</dbReference>
<organism evidence="2 3">
    <name type="scientific">Chaetomidium leptoderma</name>
    <dbReference type="NCBI Taxonomy" id="669021"/>
    <lineage>
        <taxon>Eukaryota</taxon>
        <taxon>Fungi</taxon>
        <taxon>Dikarya</taxon>
        <taxon>Ascomycota</taxon>
        <taxon>Pezizomycotina</taxon>
        <taxon>Sordariomycetes</taxon>
        <taxon>Sordariomycetidae</taxon>
        <taxon>Sordariales</taxon>
        <taxon>Chaetomiaceae</taxon>
        <taxon>Chaetomidium</taxon>
    </lineage>
</organism>
<dbReference type="AlphaFoldDB" id="A0AAN6VBW7"/>
<dbReference type="InterPro" id="IPR056186">
    <property type="entry name" value="PDZ_CPAF-rel"/>
</dbReference>
<sequence>SQHHEQFDGLTKWLLQQQVPQPPAMHTKALTAAVALLPLCAGVPLDARHGPTSHSDEPCKQVHDHMHKWMSDNGIVPKDLSRAELLFIPSVPAVPIPPSLAFACIRSVPLHKDSALQQLDFLRPLFGWQSTVDYLRDPPQGYLSEPVDLIGGLDDIAAKLKTKGGRGYANEYEFLADLYTLTSVRVRDFHFHYSTLLLDLFTPLMGAEFVSISKDGVSTPKIYLYGDVKNAQQGYTPSPVSTIDGVPALEYLQKVSVYDGASHDPDARFNALFRSLSNDRTLAYTPPTWPLTLDIPDTTTGNATERAPIAWQYHLLADKNFTSTYAGYPKVTKAAKFGELAGFLPDSPGLSDAAVLSVNSFTTVISPDTLTVDLMYPFIEFYNVTIDFLVAAKASNRSKLILDVQGNGGGMILNLAVLYFALFPGNTNILPVVWQGRAHPQLAWLGKQLWNTSDPHSPWPFTTQMKADGTPWASFEEFFGPYPGPGTLFNLSTEATRFVSAINSTSSYPSLFPWTEPPFHPNDIIIVTDGECGSACAIFTGIMTHEHSVRTVALGGRPLHAPMQAAGQTRGGPINQFSSFPWDEEALLSSPPPEGLDFIPPMDFVPPLRVADQNERLGWSVADTLPLSEYNRDGEQGGGVPLQFRYEAANCRLFFTWAMATDITAVWEAVAGAAWYGGKCAVGSTTNADGTMGGVPKYSKKVEDQYRLGKGPGAMGGK</sequence>
<evidence type="ECO:0000313" key="2">
    <source>
        <dbReference type="EMBL" id="KAK4148577.1"/>
    </source>
</evidence>
<evidence type="ECO:0000313" key="3">
    <source>
        <dbReference type="Proteomes" id="UP001302745"/>
    </source>
</evidence>
<feature type="non-terminal residue" evidence="2">
    <location>
        <position position="1"/>
    </location>
</feature>